<evidence type="ECO:0000256" key="1">
    <source>
        <dbReference type="ARBA" id="ARBA00022737"/>
    </source>
</evidence>
<keyword evidence="3 4" id="KW-0040">ANK repeat</keyword>
<feature type="repeat" description="ANK" evidence="4">
    <location>
        <begin position="534"/>
        <end position="566"/>
    </location>
</feature>
<evidence type="ECO:0000259" key="6">
    <source>
        <dbReference type="PROSITE" id="PS51382"/>
    </source>
</evidence>
<feature type="region of interest" description="Disordered" evidence="5">
    <location>
        <begin position="592"/>
        <end position="665"/>
    </location>
</feature>
<dbReference type="PROSITE" id="PS50007">
    <property type="entry name" value="PIPLC_X_DOMAIN"/>
    <property type="match status" value="1"/>
</dbReference>
<dbReference type="InterPro" id="IPR057506">
    <property type="entry name" value="C2_GPCPD1"/>
</dbReference>
<accession>A0A060T9J3</accession>
<reference evidence="8" key="1">
    <citation type="submission" date="2014-02" db="EMBL/GenBank/DDBJ databases">
        <authorList>
            <person name="Genoscope - CEA"/>
        </authorList>
    </citation>
    <scope>NUCLEOTIDE SEQUENCE</scope>
    <source>
        <strain evidence="8">LS3</strain>
    </source>
</reference>
<feature type="repeat" description="ANK" evidence="4">
    <location>
        <begin position="500"/>
        <end position="532"/>
    </location>
</feature>
<dbReference type="SUPFAM" id="SSF51695">
    <property type="entry name" value="PLC-like phosphodiesterases"/>
    <property type="match status" value="1"/>
</dbReference>
<dbReference type="PANTHER" id="PTHR22958">
    <property type="entry name" value="GLYCEROPHOSPHORYL DIESTER PHOSPHODIESTERASE"/>
    <property type="match status" value="1"/>
</dbReference>
<dbReference type="Pfam" id="PF03105">
    <property type="entry name" value="SPX"/>
    <property type="match status" value="2"/>
</dbReference>
<evidence type="ECO:0000313" key="8">
    <source>
        <dbReference type="EMBL" id="CDP37474.1"/>
    </source>
</evidence>
<proteinExistence type="predicted"/>
<organism evidence="8">
    <name type="scientific">Blastobotrys adeninivorans</name>
    <name type="common">Yeast</name>
    <name type="synonym">Arxula adeninivorans</name>
    <dbReference type="NCBI Taxonomy" id="409370"/>
    <lineage>
        <taxon>Eukaryota</taxon>
        <taxon>Fungi</taxon>
        <taxon>Dikarya</taxon>
        <taxon>Ascomycota</taxon>
        <taxon>Saccharomycotina</taxon>
        <taxon>Dipodascomycetes</taxon>
        <taxon>Dipodascales</taxon>
        <taxon>Trichomonascaceae</taxon>
        <taxon>Blastobotrys</taxon>
    </lineage>
</organism>
<dbReference type="Pfam" id="PF12796">
    <property type="entry name" value="Ank_2"/>
    <property type="match status" value="1"/>
</dbReference>
<reference evidence="8" key="2">
    <citation type="submission" date="2014-06" db="EMBL/GenBank/DDBJ databases">
        <title>The complete genome of Blastobotrys (Arxula) adeninivorans LS3 - a yeast of biotechnological interest.</title>
        <authorList>
            <person name="Kunze G."/>
            <person name="Gaillardin C."/>
            <person name="Czernicka M."/>
            <person name="Durrens P."/>
            <person name="Martin T."/>
            <person name="Boer E."/>
            <person name="Gabaldon T."/>
            <person name="Cruz J."/>
            <person name="Talla E."/>
            <person name="Marck C."/>
            <person name="Goffeau A."/>
            <person name="Barbe V."/>
            <person name="Baret P."/>
            <person name="Baronian K."/>
            <person name="Beier S."/>
            <person name="Bleykasten C."/>
            <person name="Bode R."/>
            <person name="Casaregola S."/>
            <person name="Despons L."/>
            <person name="Fairhead C."/>
            <person name="Giersberg M."/>
            <person name="Gierski P."/>
            <person name="Hahnel U."/>
            <person name="Hartmann A."/>
            <person name="Jankowska D."/>
            <person name="Jubin C."/>
            <person name="Jung P."/>
            <person name="Lafontaine I."/>
            <person name="Leh-Louis V."/>
            <person name="Lemaire M."/>
            <person name="Marcet-Houben M."/>
            <person name="Mascher M."/>
            <person name="Morel G."/>
            <person name="Richard G.-F."/>
            <person name="Riechen J."/>
            <person name="Sacerdot C."/>
            <person name="Sarkar A."/>
            <person name="Savel G."/>
            <person name="Schacherer J."/>
            <person name="Sherman D."/>
            <person name="Straub M.-L."/>
            <person name="Stein N."/>
            <person name="Thierry A."/>
            <person name="Trautwein-Schult A."/>
            <person name="Westhof E."/>
            <person name="Worch S."/>
            <person name="Dujon B."/>
            <person name="Souciet J.-L."/>
            <person name="Wincker P."/>
            <person name="Scholz U."/>
            <person name="Neuveglise N."/>
        </authorList>
    </citation>
    <scope>NUCLEOTIDE SEQUENCE</scope>
    <source>
        <strain evidence="8">LS3</strain>
    </source>
</reference>
<dbReference type="InterPro" id="IPR036770">
    <property type="entry name" value="Ankyrin_rpt-contain_sf"/>
</dbReference>
<dbReference type="PROSITE" id="PS51382">
    <property type="entry name" value="SPX"/>
    <property type="match status" value="1"/>
</dbReference>
<dbReference type="CDD" id="cd08606">
    <property type="entry name" value="GDPD_YPL110cp_fungi"/>
    <property type="match status" value="1"/>
</dbReference>
<evidence type="ECO:0000259" key="7">
    <source>
        <dbReference type="PROSITE" id="PS51704"/>
    </source>
</evidence>
<evidence type="ECO:0000256" key="4">
    <source>
        <dbReference type="PROSITE-ProRule" id="PRU00023"/>
    </source>
</evidence>
<dbReference type="Gene3D" id="3.20.20.190">
    <property type="entry name" value="Phosphatidylinositol (PI) phosphodiesterase"/>
    <property type="match status" value="1"/>
</dbReference>
<evidence type="ECO:0000256" key="3">
    <source>
        <dbReference type="ARBA" id="ARBA00023043"/>
    </source>
</evidence>
<dbReference type="AlphaFoldDB" id="A0A060T9J3"/>
<keyword evidence="2" id="KW-0378">Hydrolase</keyword>
<name>A0A060T9J3_BLAAD</name>
<dbReference type="Pfam" id="PF03009">
    <property type="entry name" value="GDPD"/>
    <property type="match status" value="1"/>
</dbReference>
<sequence length="1185" mass="132167">MKFGKNLIRNQVPEWSSNYLSYKELKKLIKEINAQRLSRTPVLGPDDPDQRKRALHPATDGDLAKFFYALDRNLDTVEWFYQSKYSEYSRRLKHVHDRYPVSTLKPEELDHEELEDLIGVLLDIRSQLRKLQWYAELNKRGFVKILKKFDKKVETTTKTRYLESKVLVSSFANGASLDERLLLTNKYLGELTPYAAHARAEAAADALSTEKLVQASGLELRRISSRGSSTSSIGGGVSSTVNDMRNAVATDNVSELKKHIEELMSNPDLSESGFNKSLLSVLSRAVNARASKSMDLLLWHIPSLNDRTEINGRNIIHRIVINQGRQLFGDVGRENRIEKNYLNPAEAPKHWATPGEDAGELNPEAEIGTFSALLDQLQPHHRIALLSRDQYGQTPLHYAAYYGLKVTTRVILERMKQWGYIFGEVNFDSPVWQDNEGATPMNLAVSGNHPKTTAVMIEFSTVKLRDESGLLLIAANHGSPELLGALLKGGLSIDYYSVPEQETALFIAAKMNHTDAVKFLLELGADTEIGESTYGWTPVFVAAVDGYMETTKALIEGGSDIEGTDESGWTAKEHACLRGHLKLADVLEQAKQSSEYSTRRARSPLRRSLSPAGSQVHSLSPPPFSGSSSRSLSASRPPTAVTSSKMLSVEKLNNGRPAKVPPSTEAGADTIIKTFGHRYLQDKTMILVTLGSTDVRNQMNPVQLDRVPFSRAHTTQLDTALSLVVSASDSQDSSVVVDLPMSDNQASDPISFFVDDISNVRLYFDLVPTYSGQKKKVLGRAVALVQNIYSTLGEKKRSLHQTLTLPIVEAETMDVLGSIQFGFLIVTPFHHPNMGIEKSTTYWKSLINTRVIGHRGLGKNSTSKNSLQLGENTIESFIQAANLGASYVEFDVQLTKDHVPVIYHDFLVSETGIDIPVHAMTLDQFLHVSKMQELNDPDKRPHHRRGGSPPPSYRPRSASMYEVEKKEPGDDEHPHMKQRMQYTRDYRAKGFKGNYRGHSIQSPFTTLEQVFKTLPKNVGFNIECKYPMLDESENEEMELLGFELNTWVDTVLKCVYDHGNGRDIIFSSFHPDVCMLLSLKQPSIPVLYLTEGGTEFMADVRASSLQEAIRFAKRWDLLGIVSSARPLIQCPRLVNVVKESGLVCVTYGTDNNDPDNARLQMKSGVDAVIVDSVLAIRKGLTVDDQ</sequence>
<feature type="region of interest" description="Disordered" evidence="5">
    <location>
        <begin position="934"/>
        <end position="978"/>
    </location>
</feature>
<dbReference type="InterPro" id="IPR030395">
    <property type="entry name" value="GP_PDE_dom"/>
</dbReference>
<keyword evidence="1" id="KW-0677">Repeat</keyword>
<dbReference type="InterPro" id="IPR051578">
    <property type="entry name" value="GDPD"/>
</dbReference>
<dbReference type="PROSITE" id="PS50088">
    <property type="entry name" value="ANK_REPEAT"/>
    <property type="match status" value="2"/>
</dbReference>
<dbReference type="Pfam" id="PF25329">
    <property type="entry name" value="C2_GDE1"/>
    <property type="match status" value="1"/>
</dbReference>
<dbReference type="SMART" id="SM00248">
    <property type="entry name" value="ANK"/>
    <property type="match status" value="6"/>
</dbReference>
<gene>
    <name evidence="8" type="ORF">GNLVRS02_ARAD1D12364g</name>
</gene>
<dbReference type="CDD" id="cd14484">
    <property type="entry name" value="SPX_GDE1_like"/>
    <property type="match status" value="1"/>
</dbReference>
<dbReference type="GO" id="GO:0046475">
    <property type="term" value="P:glycerophospholipid catabolic process"/>
    <property type="evidence" value="ECO:0007669"/>
    <property type="project" value="TreeGrafter"/>
</dbReference>
<dbReference type="PANTHER" id="PTHR22958:SF1">
    <property type="entry name" value="GLYCEROPHOSPHOCHOLINE PHOSPHODIESTERASE GPCPD1"/>
    <property type="match status" value="1"/>
</dbReference>
<dbReference type="EMBL" id="HG937694">
    <property type="protein sequence ID" value="CDP37474.1"/>
    <property type="molecule type" value="Genomic_DNA"/>
</dbReference>
<dbReference type="InterPro" id="IPR002110">
    <property type="entry name" value="Ankyrin_rpt"/>
</dbReference>
<dbReference type="SUPFAM" id="SSF48403">
    <property type="entry name" value="Ankyrin repeat"/>
    <property type="match status" value="1"/>
</dbReference>
<evidence type="ECO:0000256" key="5">
    <source>
        <dbReference type="SAM" id="MobiDB-lite"/>
    </source>
</evidence>
<evidence type="ECO:0000256" key="2">
    <source>
        <dbReference type="ARBA" id="ARBA00022801"/>
    </source>
</evidence>
<dbReference type="PROSITE" id="PS51704">
    <property type="entry name" value="GP_PDE"/>
    <property type="match status" value="1"/>
</dbReference>
<dbReference type="InterPro" id="IPR004331">
    <property type="entry name" value="SPX_dom"/>
</dbReference>
<dbReference type="PROSITE" id="PS50297">
    <property type="entry name" value="ANK_REP_REGION"/>
    <property type="match status" value="2"/>
</dbReference>
<dbReference type="PhylomeDB" id="A0A060T9J3"/>
<dbReference type="GO" id="GO:0047389">
    <property type="term" value="F:glycerophosphocholine phosphodiesterase activity"/>
    <property type="evidence" value="ECO:0007669"/>
    <property type="project" value="TreeGrafter"/>
</dbReference>
<feature type="compositionally biased region" description="Basic and acidic residues" evidence="5">
    <location>
        <begin position="962"/>
        <end position="975"/>
    </location>
</feature>
<feature type="domain" description="GP-PDE" evidence="7">
    <location>
        <begin position="849"/>
        <end position="1180"/>
    </location>
</feature>
<dbReference type="Pfam" id="PF13637">
    <property type="entry name" value="Ank_4"/>
    <property type="match status" value="1"/>
</dbReference>
<feature type="compositionally biased region" description="Low complexity" evidence="5">
    <location>
        <begin position="625"/>
        <end position="638"/>
    </location>
</feature>
<feature type="domain" description="SPX" evidence="6">
    <location>
        <begin position="1"/>
        <end position="163"/>
    </location>
</feature>
<dbReference type="InterPro" id="IPR017946">
    <property type="entry name" value="PLC-like_Pdiesterase_TIM-brl"/>
</dbReference>
<protein>
    <submittedName>
        <fullName evidence="8">ARAD1D12364p</fullName>
    </submittedName>
</protein>
<dbReference type="Gene3D" id="1.25.40.20">
    <property type="entry name" value="Ankyrin repeat-containing domain"/>
    <property type="match status" value="2"/>
</dbReference>